<proteinExistence type="predicted"/>
<name>A0A1X7SZT0_AMPQE</name>
<dbReference type="InParanoid" id="A0A1X7SZT0"/>
<sequence length="293" mass="33082">MNYSLLQGKATTPSGSLRNNRLAENTATRWIIIEDQDENSIKRDIMFTCATVVTEIIIGVDIRTVDDNVGRNLYPKFEVWAPTENFNGYTREMSVEIRLTPDNFTTNGQYRFTLPTPLNVSSGYRIGVYQPPDDRSVVRFHFRSLPTNIDGTGKVRLYRINDTNIRISRPMGDIDHEPWNILIHPIAQNTSCYSNSQLLLPVSIIYSYTITDVLFVSDTRVFPDIRFTCHGIITNWIIGGPALVMPVIKIKHSNNLTTTAATLNTSASNAVSISQNLYNFTMSNEIAVQHTND</sequence>
<evidence type="ECO:0000313" key="1">
    <source>
        <dbReference type="EnsemblMetazoa" id="Aqu2.1.07663_001"/>
    </source>
</evidence>
<dbReference type="EnsemblMetazoa" id="Aqu2.1.07663_001">
    <property type="protein sequence ID" value="Aqu2.1.07663_001"/>
    <property type="gene ID" value="Aqu2.1.07663"/>
</dbReference>
<organism evidence="1">
    <name type="scientific">Amphimedon queenslandica</name>
    <name type="common">Sponge</name>
    <dbReference type="NCBI Taxonomy" id="400682"/>
    <lineage>
        <taxon>Eukaryota</taxon>
        <taxon>Metazoa</taxon>
        <taxon>Porifera</taxon>
        <taxon>Demospongiae</taxon>
        <taxon>Heteroscleromorpha</taxon>
        <taxon>Haplosclerida</taxon>
        <taxon>Niphatidae</taxon>
        <taxon>Amphimedon</taxon>
    </lineage>
</organism>
<protein>
    <submittedName>
        <fullName evidence="1">Uncharacterized protein</fullName>
    </submittedName>
</protein>
<dbReference type="AlphaFoldDB" id="A0A1X7SZT0"/>
<accession>A0A1X7SZT0</accession>
<reference evidence="1" key="1">
    <citation type="submission" date="2017-05" db="UniProtKB">
        <authorList>
            <consortium name="EnsemblMetazoa"/>
        </authorList>
    </citation>
    <scope>IDENTIFICATION</scope>
</reference>